<dbReference type="AlphaFoldDB" id="A0A1V3JIL8"/>
<dbReference type="OrthoDB" id="5677599at2"/>
<accession>A0A1V3JIL8</accession>
<keyword evidence="2" id="KW-1185">Reference proteome</keyword>
<dbReference type="Gene3D" id="3.30.2000.20">
    <property type="match status" value="1"/>
</dbReference>
<comment type="caution">
    <text evidence="1">The sequence shown here is derived from an EMBL/GenBank/DDBJ whole genome shotgun (WGS) entry which is preliminary data.</text>
</comment>
<dbReference type="Proteomes" id="UP000188541">
    <property type="component" value="Unassembled WGS sequence"/>
</dbReference>
<evidence type="ECO:0000313" key="1">
    <source>
        <dbReference type="EMBL" id="OOF55764.1"/>
    </source>
</evidence>
<dbReference type="STRING" id="1908266.BKK55_07065"/>
<proteinExistence type="predicted"/>
<sequence length="130" mass="14546">MKAKVRSILQTHLSKLGEFNTAWEGIKNPFTLPYQTVWLTVSTTKTGAISSKPHAEESGFMQVTLYYPAGNGTQEIEERASQLQKHFYGQSFIKENVQVVIHSPPVIGGIFLNDDKLALPITINYSAYEL</sequence>
<dbReference type="Pfam" id="PF13554">
    <property type="entry name" value="Phage_tail_terminator_5"/>
    <property type="match status" value="1"/>
</dbReference>
<protein>
    <recommendedName>
        <fullName evidence="3">Phage tail protein</fullName>
    </recommendedName>
</protein>
<organism evidence="1 2">
    <name type="scientific">Rodentibacter genomosp. 2</name>
    <dbReference type="NCBI Taxonomy" id="1908266"/>
    <lineage>
        <taxon>Bacteria</taxon>
        <taxon>Pseudomonadati</taxon>
        <taxon>Pseudomonadota</taxon>
        <taxon>Gammaproteobacteria</taxon>
        <taxon>Pasteurellales</taxon>
        <taxon>Pasteurellaceae</taxon>
        <taxon>Rodentibacter</taxon>
    </lineage>
</organism>
<gene>
    <name evidence="1" type="ORF">BKK55_07065</name>
</gene>
<dbReference type="InterPro" id="IPR025395">
    <property type="entry name" value="Phage_tail_terminator-like"/>
</dbReference>
<name>A0A1V3JIL8_9PAST</name>
<evidence type="ECO:0000313" key="2">
    <source>
        <dbReference type="Proteomes" id="UP000188541"/>
    </source>
</evidence>
<dbReference type="EMBL" id="MLHO01000034">
    <property type="protein sequence ID" value="OOF55764.1"/>
    <property type="molecule type" value="Genomic_DNA"/>
</dbReference>
<dbReference type="RefSeq" id="WP_077544172.1">
    <property type="nucleotide sequence ID" value="NZ_MLHO01000034.1"/>
</dbReference>
<reference evidence="1 2" key="1">
    <citation type="submission" date="2016-10" db="EMBL/GenBank/DDBJ databases">
        <title>Rodentibacter gen. nov. and new species.</title>
        <authorList>
            <person name="Christensen H."/>
        </authorList>
    </citation>
    <scope>NUCLEOTIDE SEQUENCE [LARGE SCALE GENOMIC DNA]</scope>
    <source>
        <strain evidence="1 2">1996246016</strain>
    </source>
</reference>
<evidence type="ECO:0008006" key="3">
    <source>
        <dbReference type="Google" id="ProtNLM"/>
    </source>
</evidence>